<evidence type="ECO:0000256" key="1">
    <source>
        <dbReference type="SAM" id="MobiDB-lite"/>
    </source>
</evidence>
<feature type="compositionally biased region" description="Low complexity" evidence="1">
    <location>
        <begin position="21"/>
        <end position="42"/>
    </location>
</feature>
<dbReference type="Proteomes" id="UP001595075">
    <property type="component" value="Unassembled WGS sequence"/>
</dbReference>
<gene>
    <name evidence="2" type="ORF">VTL71DRAFT_8276</name>
</gene>
<evidence type="ECO:0000313" key="3">
    <source>
        <dbReference type="Proteomes" id="UP001595075"/>
    </source>
</evidence>
<reference evidence="2 3" key="1">
    <citation type="journal article" date="2024" name="Commun. Biol.">
        <title>Comparative genomic analysis of thermophilic fungi reveals convergent evolutionary adaptations and gene losses.</title>
        <authorList>
            <person name="Steindorff A.S."/>
            <person name="Aguilar-Pontes M.V."/>
            <person name="Robinson A.J."/>
            <person name="Andreopoulos B."/>
            <person name="LaButti K."/>
            <person name="Kuo A."/>
            <person name="Mondo S."/>
            <person name="Riley R."/>
            <person name="Otillar R."/>
            <person name="Haridas S."/>
            <person name="Lipzen A."/>
            <person name="Grimwood J."/>
            <person name="Schmutz J."/>
            <person name="Clum A."/>
            <person name="Reid I.D."/>
            <person name="Moisan M.C."/>
            <person name="Butler G."/>
            <person name="Nguyen T.T.M."/>
            <person name="Dewar K."/>
            <person name="Conant G."/>
            <person name="Drula E."/>
            <person name="Henrissat B."/>
            <person name="Hansel C."/>
            <person name="Singer S."/>
            <person name="Hutchinson M.I."/>
            <person name="de Vries R.P."/>
            <person name="Natvig D.O."/>
            <person name="Powell A.J."/>
            <person name="Tsang A."/>
            <person name="Grigoriev I.V."/>
        </authorList>
    </citation>
    <scope>NUCLEOTIDE SEQUENCE [LARGE SCALE GENOMIC DNA]</scope>
    <source>
        <strain evidence="2 3">CBS 494.80</strain>
    </source>
</reference>
<protein>
    <submittedName>
        <fullName evidence="2">Uncharacterized protein</fullName>
    </submittedName>
</protein>
<keyword evidence="3" id="KW-1185">Reference proteome</keyword>
<feature type="region of interest" description="Disordered" evidence="1">
    <location>
        <begin position="1"/>
        <end position="109"/>
    </location>
</feature>
<feature type="compositionally biased region" description="Polar residues" evidence="1">
    <location>
        <begin position="59"/>
        <end position="69"/>
    </location>
</feature>
<organism evidence="2 3">
    <name type="scientific">Oculimacula yallundae</name>
    <dbReference type="NCBI Taxonomy" id="86028"/>
    <lineage>
        <taxon>Eukaryota</taxon>
        <taxon>Fungi</taxon>
        <taxon>Dikarya</taxon>
        <taxon>Ascomycota</taxon>
        <taxon>Pezizomycotina</taxon>
        <taxon>Leotiomycetes</taxon>
        <taxon>Helotiales</taxon>
        <taxon>Ploettnerulaceae</taxon>
        <taxon>Oculimacula</taxon>
    </lineage>
</organism>
<feature type="compositionally biased region" description="Polar residues" evidence="1">
    <location>
        <begin position="1"/>
        <end position="19"/>
    </location>
</feature>
<comment type="caution">
    <text evidence="2">The sequence shown here is derived from an EMBL/GenBank/DDBJ whole genome shotgun (WGS) entry which is preliminary data.</text>
</comment>
<sequence>MSNTPTGTSTSSLNTNPGTGTIPQVTPTPSSSPTAVPSTQTPRPTLVAQIKRLKRRATASRSPPKSSETLGGVRVLSGAATARSEGVDVDSSPEEKIRQSSLKDDGLTE</sequence>
<evidence type="ECO:0000313" key="2">
    <source>
        <dbReference type="EMBL" id="KAL2074498.1"/>
    </source>
</evidence>
<name>A0ABR4CYN6_9HELO</name>
<feature type="compositionally biased region" description="Basic and acidic residues" evidence="1">
    <location>
        <begin position="93"/>
        <end position="109"/>
    </location>
</feature>
<accession>A0ABR4CYN6</accession>
<dbReference type="EMBL" id="JAZHXI010000002">
    <property type="protein sequence ID" value="KAL2074498.1"/>
    <property type="molecule type" value="Genomic_DNA"/>
</dbReference>
<proteinExistence type="predicted"/>